<dbReference type="OrthoDB" id="207120at2759"/>
<dbReference type="Proteomes" id="UP000770661">
    <property type="component" value="Unassembled WGS sequence"/>
</dbReference>
<protein>
    <submittedName>
        <fullName evidence="4">Intersectin-1</fullName>
    </submittedName>
</protein>
<comment type="caution">
    <text evidence="4">The sequence shown here is derived from an EMBL/GenBank/DDBJ whole genome shotgun (WGS) entry which is preliminary data.</text>
</comment>
<evidence type="ECO:0000259" key="3">
    <source>
        <dbReference type="PROSITE" id="PS50010"/>
    </source>
</evidence>
<keyword evidence="5" id="KW-1185">Reference proteome</keyword>
<organism evidence="4 5">
    <name type="scientific">Chionoecetes opilio</name>
    <name type="common">Atlantic snow crab</name>
    <name type="synonym">Cancer opilio</name>
    <dbReference type="NCBI Taxonomy" id="41210"/>
    <lineage>
        <taxon>Eukaryota</taxon>
        <taxon>Metazoa</taxon>
        <taxon>Ecdysozoa</taxon>
        <taxon>Arthropoda</taxon>
        <taxon>Crustacea</taxon>
        <taxon>Multicrustacea</taxon>
        <taxon>Malacostraca</taxon>
        <taxon>Eumalacostraca</taxon>
        <taxon>Eucarida</taxon>
        <taxon>Decapoda</taxon>
        <taxon>Pleocyemata</taxon>
        <taxon>Brachyura</taxon>
        <taxon>Eubrachyura</taxon>
        <taxon>Majoidea</taxon>
        <taxon>Majidae</taxon>
        <taxon>Chionoecetes</taxon>
    </lineage>
</organism>
<keyword evidence="2" id="KW-0963">Cytoplasm</keyword>
<comment type="subcellular location">
    <subcellularLocation>
        <location evidence="1">Cytoplasm</location>
    </subcellularLocation>
</comment>
<proteinExistence type="predicted"/>
<gene>
    <name evidence="4" type="primary">Itsn1</name>
    <name evidence="4" type="ORF">GWK47_020136</name>
</gene>
<evidence type="ECO:0000256" key="2">
    <source>
        <dbReference type="ARBA" id="ARBA00022490"/>
    </source>
</evidence>
<dbReference type="GO" id="GO:0035556">
    <property type="term" value="P:intracellular signal transduction"/>
    <property type="evidence" value="ECO:0007669"/>
    <property type="project" value="InterPro"/>
</dbReference>
<dbReference type="GO" id="GO:0005085">
    <property type="term" value="F:guanyl-nucleotide exchange factor activity"/>
    <property type="evidence" value="ECO:0007669"/>
    <property type="project" value="InterPro"/>
</dbReference>
<dbReference type="PANTHER" id="PTHR46006:SF6">
    <property type="entry name" value="INTERSECTIN-2 ISOFORM X1"/>
    <property type="match status" value="1"/>
</dbReference>
<dbReference type="EMBL" id="JACEEZ010023151">
    <property type="protein sequence ID" value="KAG0711649.1"/>
    <property type="molecule type" value="Genomic_DNA"/>
</dbReference>
<accession>A0A8J5CIH5</accession>
<dbReference type="Gene3D" id="1.20.900.10">
    <property type="entry name" value="Dbl homology (DH) domain"/>
    <property type="match status" value="1"/>
</dbReference>
<dbReference type="InterPro" id="IPR011993">
    <property type="entry name" value="PH-like_dom_sf"/>
</dbReference>
<reference evidence="4" key="1">
    <citation type="submission" date="2020-07" db="EMBL/GenBank/DDBJ databases">
        <title>The High-quality genome of the commercially important snow crab, Chionoecetes opilio.</title>
        <authorList>
            <person name="Jeong J.-H."/>
            <person name="Ryu S."/>
        </authorList>
    </citation>
    <scope>NUCLEOTIDE SEQUENCE</scope>
    <source>
        <strain evidence="4">MADBK_172401_WGS</strain>
        <tissue evidence="4">Digestive gland</tissue>
    </source>
</reference>
<dbReference type="SUPFAM" id="SSF48065">
    <property type="entry name" value="DBL homology domain (DH-domain)"/>
    <property type="match status" value="1"/>
</dbReference>
<dbReference type="PROSITE" id="PS50010">
    <property type="entry name" value="DH_2"/>
    <property type="match status" value="1"/>
</dbReference>
<dbReference type="PROSITE" id="PS00741">
    <property type="entry name" value="DH_1"/>
    <property type="match status" value="1"/>
</dbReference>
<dbReference type="AlphaFoldDB" id="A0A8J5CIH5"/>
<dbReference type="InterPro" id="IPR035899">
    <property type="entry name" value="DBL_dom_sf"/>
</dbReference>
<dbReference type="InterPro" id="IPR000219">
    <property type="entry name" value="DH_dom"/>
</dbReference>
<dbReference type="PANTHER" id="PTHR46006">
    <property type="entry name" value="RHO GUANINE NUCLEOTIDE EXCHANGE FACTOR AT 64C, ISOFORM A"/>
    <property type="match status" value="1"/>
</dbReference>
<evidence type="ECO:0000313" key="5">
    <source>
        <dbReference type="Proteomes" id="UP000770661"/>
    </source>
</evidence>
<evidence type="ECO:0000256" key="1">
    <source>
        <dbReference type="ARBA" id="ARBA00004496"/>
    </source>
</evidence>
<dbReference type="Pfam" id="PF16652">
    <property type="entry name" value="PH_13"/>
    <property type="match status" value="1"/>
</dbReference>
<dbReference type="InterPro" id="IPR001849">
    <property type="entry name" value="PH_domain"/>
</dbReference>
<dbReference type="GO" id="GO:0035025">
    <property type="term" value="P:positive regulation of Rho protein signal transduction"/>
    <property type="evidence" value="ECO:0007669"/>
    <property type="project" value="TreeGrafter"/>
</dbReference>
<dbReference type="InterPro" id="IPR051480">
    <property type="entry name" value="Endocytic_GEF_Adapter"/>
</dbReference>
<dbReference type="Gene3D" id="2.30.29.30">
    <property type="entry name" value="Pleckstrin-homology domain (PH domain)/Phosphotyrosine-binding domain (PTB)"/>
    <property type="match status" value="1"/>
</dbReference>
<dbReference type="GO" id="GO:0005737">
    <property type="term" value="C:cytoplasm"/>
    <property type="evidence" value="ECO:0007669"/>
    <property type="project" value="UniProtKB-SubCell"/>
</dbReference>
<name>A0A8J5CIH5_CHIOP</name>
<dbReference type="Pfam" id="PF00621">
    <property type="entry name" value="RhoGEF"/>
    <property type="match status" value="1"/>
</dbReference>
<sequence>MRGATLLGERCRAGGPWADLVKQCQEHPMIQGHTLTSFLLKPMQRITRYPLLIKQLLKYTPEGHPDYYNTQEALSASETLCAQVNEAVSQRENTDKLEWMQRCVTCEGLNERLVFNSLTNTLGPRKLLHTGVLHKVRCCS</sequence>
<feature type="domain" description="DH" evidence="3">
    <location>
        <begin position="1"/>
        <end position="87"/>
    </location>
</feature>
<dbReference type="InterPro" id="IPR001331">
    <property type="entry name" value="GDS_CDC24_CS"/>
</dbReference>
<evidence type="ECO:0000313" key="4">
    <source>
        <dbReference type="EMBL" id="KAG0711649.1"/>
    </source>
</evidence>